<sequence>MSDGWSDRKRRSICNFLVNSPKGSVFLSSIDTSEISKTADKVLEMLDAIVEKVGEENVVQVVTDNVANYKAAGEKLMEKRTKLFWTPCAAHCIDLMLEDFDKKIKVHSVTIAKARKITTYIYSRTILLTWMKEFTKDRELIRPGVTRFATSYLTLRCLNEHKGSLLALFSSNKWISTLPLVKVLRIVDSDENPAMGFIYELMAQAKNQIKENFNNVERNYKPILDIVDERWENQLHKPLHAAAYFLNPQFQYKPDFQANADIKIGLYNCLQRMVSDPDERMMIDLQMDAFKNAKELFGLPTVVMTRTKKTPADWWDSYGDECPELKNFAIRILSLTCSSSGYERNWSAFEMRRHEKRASKPITQPIVLEEFSSDDEWIAEVEEPVLPTNDAWFTNLERATRRFAREATRNGDEIHEDHDDEIDEVTNLSDNDDEIAATYIGSNEFNDDDEFGDGSKFENEPASTGGTDVRSDDVDYGNLSFGYDD</sequence>
<reference evidence="4" key="1">
    <citation type="journal article" date="2017" name="Nature">
        <title>The genome of Chenopodium quinoa.</title>
        <authorList>
            <person name="Jarvis D.E."/>
            <person name="Ho Y.S."/>
            <person name="Lightfoot D.J."/>
            <person name="Schmoeckel S.M."/>
            <person name="Li B."/>
            <person name="Borm T.J.A."/>
            <person name="Ohyanagi H."/>
            <person name="Mineta K."/>
            <person name="Michell C.T."/>
            <person name="Saber N."/>
            <person name="Kharbatia N.M."/>
            <person name="Rupper R.R."/>
            <person name="Sharp A.R."/>
            <person name="Dally N."/>
            <person name="Boughton B.A."/>
            <person name="Woo Y.H."/>
            <person name="Gao G."/>
            <person name="Schijlen E.G.W.M."/>
            <person name="Guo X."/>
            <person name="Momin A.A."/>
            <person name="Negrao S."/>
            <person name="Al-Babili S."/>
            <person name="Gehring C."/>
            <person name="Roessner U."/>
            <person name="Jung C."/>
            <person name="Murphy K."/>
            <person name="Arold S.T."/>
            <person name="Gojobori T."/>
            <person name="van der Linden C.G."/>
            <person name="van Loo E.N."/>
            <person name="Jellen E.N."/>
            <person name="Maughan P.J."/>
            <person name="Tester M."/>
        </authorList>
    </citation>
    <scope>NUCLEOTIDE SEQUENCE [LARGE SCALE GENOMIC DNA]</scope>
    <source>
        <strain evidence="4">cv. PI 614886</strain>
    </source>
</reference>
<dbReference type="Pfam" id="PF04937">
    <property type="entry name" value="DUF659"/>
    <property type="match status" value="1"/>
</dbReference>
<name>A0A803KPS5_CHEQI</name>
<dbReference type="Gramene" id="AUR62001031-RA">
    <property type="protein sequence ID" value="AUR62001031-RA:cds"/>
    <property type="gene ID" value="AUR62001031"/>
</dbReference>
<dbReference type="PANTHER" id="PTHR32166">
    <property type="entry name" value="OSJNBA0013A04.12 PROTEIN"/>
    <property type="match status" value="1"/>
</dbReference>
<proteinExistence type="predicted"/>
<feature type="domain" description="HAT C-terminal dimerisation" evidence="3">
    <location>
        <begin position="308"/>
        <end position="351"/>
    </location>
</feature>
<dbReference type="PANTHER" id="PTHR32166:SF122">
    <property type="entry name" value="OS09G0499600 PROTEIN"/>
    <property type="match status" value="1"/>
</dbReference>
<dbReference type="EnsemblPlants" id="AUR62001031-RA">
    <property type="protein sequence ID" value="AUR62001031-RA:cds"/>
    <property type="gene ID" value="AUR62001031"/>
</dbReference>
<feature type="domain" description="DUF659" evidence="2">
    <location>
        <begin position="1"/>
        <end position="117"/>
    </location>
</feature>
<feature type="compositionally biased region" description="Basic and acidic residues" evidence="1">
    <location>
        <begin position="407"/>
        <end position="417"/>
    </location>
</feature>
<dbReference type="InterPro" id="IPR012337">
    <property type="entry name" value="RNaseH-like_sf"/>
</dbReference>
<dbReference type="InterPro" id="IPR007021">
    <property type="entry name" value="DUF659"/>
</dbReference>
<evidence type="ECO:0000259" key="2">
    <source>
        <dbReference type="Pfam" id="PF04937"/>
    </source>
</evidence>
<evidence type="ECO:0000259" key="3">
    <source>
        <dbReference type="Pfam" id="PF05699"/>
    </source>
</evidence>
<reference evidence="4" key="2">
    <citation type="submission" date="2021-03" db="UniProtKB">
        <authorList>
            <consortium name="EnsemblPlants"/>
        </authorList>
    </citation>
    <scope>IDENTIFICATION</scope>
</reference>
<evidence type="ECO:0008006" key="6">
    <source>
        <dbReference type="Google" id="ProtNLM"/>
    </source>
</evidence>
<dbReference type="Proteomes" id="UP000596660">
    <property type="component" value="Unplaced"/>
</dbReference>
<dbReference type="Pfam" id="PF05699">
    <property type="entry name" value="Dimer_Tnp_hAT"/>
    <property type="match status" value="1"/>
</dbReference>
<feature type="region of interest" description="Disordered" evidence="1">
    <location>
        <begin position="407"/>
        <end position="485"/>
    </location>
</feature>
<keyword evidence="5" id="KW-1185">Reference proteome</keyword>
<accession>A0A803KPS5</accession>
<dbReference type="AlphaFoldDB" id="A0A803KPS5"/>
<evidence type="ECO:0000256" key="1">
    <source>
        <dbReference type="SAM" id="MobiDB-lite"/>
    </source>
</evidence>
<evidence type="ECO:0000313" key="4">
    <source>
        <dbReference type="EnsemblPlants" id="AUR62001031-RA:cds"/>
    </source>
</evidence>
<dbReference type="InterPro" id="IPR008906">
    <property type="entry name" value="HATC_C_dom"/>
</dbReference>
<protein>
    <recommendedName>
        <fullName evidence="6">DUF659 domain-containing protein</fullName>
    </recommendedName>
</protein>
<feature type="compositionally biased region" description="Acidic residues" evidence="1">
    <location>
        <begin position="418"/>
        <end position="435"/>
    </location>
</feature>
<dbReference type="OMA" id="LETHMEC"/>
<evidence type="ECO:0000313" key="5">
    <source>
        <dbReference type="Proteomes" id="UP000596660"/>
    </source>
</evidence>
<dbReference type="GO" id="GO:0046983">
    <property type="term" value="F:protein dimerization activity"/>
    <property type="evidence" value="ECO:0007669"/>
    <property type="project" value="InterPro"/>
</dbReference>
<dbReference type="SUPFAM" id="SSF53098">
    <property type="entry name" value="Ribonuclease H-like"/>
    <property type="match status" value="1"/>
</dbReference>
<organism evidence="4 5">
    <name type="scientific">Chenopodium quinoa</name>
    <name type="common">Quinoa</name>
    <dbReference type="NCBI Taxonomy" id="63459"/>
    <lineage>
        <taxon>Eukaryota</taxon>
        <taxon>Viridiplantae</taxon>
        <taxon>Streptophyta</taxon>
        <taxon>Embryophyta</taxon>
        <taxon>Tracheophyta</taxon>
        <taxon>Spermatophyta</taxon>
        <taxon>Magnoliopsida</taxon>
        <taxon>eudicotyledons</taxon>
        <taxon>Gunneridae</taxon>
        <taxon>Pentapetalae</taxon>
        <taxon>Caryophyllales</taxon>
        <taxon>Chenopodiaceae</taxon>
        <taxon>Chenopodioideae</taxon>
        <taxon>Atripliceae</taxon>
        <taxon>Chenopodium</taxon>
    </lineage>
</organism>